<dbReference type="GO" id="GO:0003677">
    <property type="term" value="F:DNA binding"/>
    <property type="evidence" value="ECO:0007669"/>
    <property type="project" value="UniProtKB-KW"/>
</dbReference>
<evidence type="ECO:0000313" key="4">
    <source>
        <dbReference type="Proteomes" id="UP000095746"/>
    </source>
</evidence>
<feature type="domain" description="HTH cro/C1-type" evidence="2">
    <location>
        <begin position="3"/>
        <end position="57"/>
    </location>
</feature>
<reference evidence="3 4" key="1">
    <citation type="submission" date="2015-09" db="EMBL/GenBank/DDBJ databases">
        <authorList>
            <consortium name="Pathogen Informatics"/>
        </authorList>
    </citation>
    <scope>NUCLEOTIDE SEQUENCE [LARGE SCALE GENOMIC DNA]</scope>
    <source>
        <strain evidence="3 4">2789STDY5608854</strain>
    </source>
</reference>
<organism evidence="3 4">
    <name type="scientific">Flavonifractor plautii</name>
    <name type="common">Fusobacterium plautii</name>
    <dbReference type="NCBI Taxonomy" id="292800"/>
    <lineage>
        <taxon>Bacteria</taxon>
        <taxon>Bacillati</taxon>
        <taxon>Bacillota</taxon>
        <taxon>Clostridia</taxon>
        <taxon>Eubacteriales</taxon>
        <taxon>Oscillospiraceae</taxon>
        <taxon>Flavonifractor</taxon>
    </lineage>
</organism>
<dbReference type="PANTHER" id="PTHR46558:SF3">
    <property type="entry name" value="TRANSCRIPTIONAL REGULATOR"/>
    <property type="match status" value="1"/>
</dbReference>
<dbReference type="CDD" id="cd00093">
    <property type="entry name" value="HTH_XRE"/>
    <property type="match status" value="1"/>
</dbReference>
<keyword evidence="1" id="KW-0238">DNA-binding</keyword>
<dbReference type="Gene3D" id="1.10.260.40">
    <property type="entry name" value="lambda repressor-like DNA-binding domains"/>
    <property type="match status" value="1"/>
</dbReference>
<dbReference type="SUPFAM" id="SSF47413">
    <property type="entry name" value="lambda repressor-like DNA-binding domains"/>
    <property type="match status" value="1"/>
</dbReference>
<dbReference type="PROSITE" id="PS50943">
    <property type="entry name" value="HTH_CROC1"/>
    <property type="match status" value="1"/>
</dbReference>
<dbReference type="SMART" id="SM00530">
    <property type="entry name" value="HTH_XRE"/>
    <property type="match status" value="1"/>
</dbReference>
<proteinExistence type="predicted"/>
<evidence type="ECO:0000313" key="3">
    <source>
        <dbReference type="EMBL" id="CUO21051.1"/>
    </source>
</evidence>
<dbReference type="InterPro" id="IPR010982">
    <property type="entry name" value="Lambda_DNA-bd_dom_sf"/>
</dbReference>
<dbReference type="AlphaFoldDB" id="A0A174D5Y8"/>
<dbReference type="RefSeq" id="WP_271939200.1">
    <property type="nucleotide sequence ID" value="NZ_JAQLWS010000052.1"/>
</dbReference>
<protein>
    <submittedName>
        <fullName evidence="3">HTH-type transcriptional regulator immR</fullName>
    </submittedName>
</protein>
<evidence type="ECO:0000259" key="2">
    <source>
        <dbReference type="PROSITE" id="PS50943"/>
    </source>
</evidence>
<accession>A0A174D5Y8</accession>
<evidence type="ECO:0000256" key="1">
    <source>
        <dbReference type="ARBA" id="ARBA00023125"/>
    </source>
</evidence>
<gene>
    <name evidence="3" type="primary">immR_1</name>
    <name evidence="3" type="ORF">ERS852411_01152</name>
</gene>
<dbReference type="PANTHER" id="PTHR46558">
    <property type="entry name" value="TRACRIPTIONAL REGULATORY PROTEIN-RELATED-RELATED"/>
    <property type="match status" value="1"/>
</dbReference>
<dbReference type="Pfam" id="PF01381">
    <property type="entry name" value="HTH_3"/>
    <property type="match status" value="1"/>
</dbReference>
<dbReference type="EMBL" id="CYZT01000058">
    <property type="protein sequence ID" value="CUO21051.1"/>
    <property type="molecule type" value="Genomic_DNA"/>
</dbReference>
<sequence>MRIQEIRKSKGIKQKELAAKLGIAANTLSQYETGNREPDLETIKRIALVLEVTVDELLDAKTKAPTLTKKDERDIEKKLADILADLESGQDGLMFSGESIDPTTRELLADSLRNSMEMGKKLAKQKYTPKKYRKED</sequence>
<dbReference type="Proteomes" id="UP000095746">
    <property type="component" value="Unassembled WGS sequence"/>
</dbReference>
<name>A0A174D5Y8_FLAPL</name>
<dbReference type="InterPro" id="IPR001387">
    <property type="entry name" value="Cro/C1-type_HTH"/>
</dbReference>